<sequence>MDINLERAAEQGSNIGQDFLTWLWATSEQQQGMFQTPTGESFVLLVEQRIAVQGGEGEGKETAVCSGPMAELREARAGLKTGKKVGQAKLRIEHDENVWQVQINADNFALTGLKTPKVDTHVEEGDDPDAIFLEKMYLMETCLGYLDVVFSLFLNRRLGPDWPDEVQRIRTWIHSA</sequence>
<evidence type="ECO:0000313" key="2">
    <source>
        <dbReference type="Proteomes" id="UP000095200"/>
    </source>
</evidence>
<protein>
    <recommendedName>
        <fullName evidence="3">Recombination-associated protein RdgC</fullName>
    </recommendedName>
</protein>
<dbReference type="EMBL" id="BDFE01000008">
    <property type="protein sequence ID" value="GAU07963.1"/>
    <property type="molecule type" value="Genomic_DNA"/>
</dbReference>
<dbReference type="STRING" id="1592317.DPF_0662"/>
<proteinExistence type="predicted"/>
<accession>A0A194AF54</accession>
<keyword evidence="2" id="KW-1185">Reference proteome</keyword>
<gene>
    <name evidence="1" type="ORF">DPF_0662</name>
</gene>
<dbReference type="RefSeq" id="WP_069857458.1">
    <property type="nucleotide sequence ID" value="NZ_BDFE01000008.1"/>
</dbReference>
<organism evidence="1 2">
    <name type="scientific">Desulfoplanes formicivorans</name>
    <dbReference type="NCBI Taxonomy" id="1592317"/>
    <lineage>
        <taxon>Bacteria</taxon>
        <taxon>Pseudomonadati</taxon>
        <taxon>Thermodesulfobacteriota</taxon>
        <taxon>Desulfovibrionia</taxon>
        <taxon>Desulfovibrionales</taxon>
        <taxon>Desulfoplanaceae</taxon>
        <taxon>Desulfoplanes</taxon>
    </lineage>
</organism>
<dbReference type="OrthoDB" id="5470789at2"/>
<name>A0A194AF54_9BACT</name>
<comment type="caution">
    <text evidence="1">The sequence shown here is derived from an EMBL/GenBank/DDBJ whole genome shotgun (WGS) entry which is preliminary data.</text>
</comment>
<evidence type="ECO:0008006" key="3">
    <source>
        <dbReference type="Google" id="ProtNLM"/>
    </source>
</evidence>
<dbReference type="AlphaFoldDB" id="A0A194AF54"/>
<dbReference type="Proteomes" id="UP000095200">
    <property type="component" value="Unassembled WGS sequence"/>
</dbReference>
<evidence type="ECO:0000313" key="1">
    <source>
        <dbReference type="EMBL" id="GAU07963.1"/>
    </source>
</evidence>
<reference evidence="2" key="1">
    <citation type="submission" date="2016-06" db="EMBL/GenBank/DDBJ databases">
        <title>Draft genome sequence of Desulfoplanes formicivorans strain Pf12B.</title>
        <authorList>
            <person name="Watanabe M."/>
            <person name="Kojima H."/>
            <person name="Fukui M."/>
        </authorList>
    </citation>
    <scope>NUCLEOTIDE SEQUENCE [LARGE SCALE GENOMIC DNA]</scope>
    <source>
        <strain evidence="2">Pf12B</strain>
    </source>
</reference>